<feature type="transmembrane region" description="Helical" evidence="1">
    <location>
        <begin position="131"/>
        <end position="156"/>
    </location>
</feature>
<evidence type="ECO:0000313" key="4">
    <source>
        <dbReference type="Proteomes" id="UP000665020"/>
    </source>
</evidence>
<dbReference type="InterPro" id="IPR003675">
    <property type="entry name" value="Rce1/LyrA-like_dom"/>
</dbReference>
<dbReference type="EMBL" id="CP046640">
    <property type="protein sequence ID" value="QTL99253.1"/>
    <property type="molecule type" value="Genomic_DNA"/>
</dbReference>
<dbReference type="Proteomes" id="UP000665020">
    <property type="component" value="Chromosome"/>
</dbReference>
<reference evidence="3" key="1">
    <citation type="submission" date="2019-12" db="EMBL/GenBank/DDBJ databases">
        <authorList>
            <person name="zhang j."/>
            <person name="sun C.M."/>
        </authorList>
    </citation>
    <scope>NUCLEOTIDE SEQUENCE</scope>
    <source>
        <strain evidence="3">NS-1</strain>
    </source>
</reference>
<name>A0A8A7KBN0_9FIRM</name>
<feature type="domain" description="CAAX prenyl protease 2/Lysostaphin resistance protein A-like" evidence="2">
    <location>
        <begin position="136"/>
        <end position="219"/>
    </location>
</feature>
<evidence type="ECO:0000256" key="1">
    <source>
        <dbReference type="SAM" id="Phobius"/>
    </source>
</evidence>
<feature type="transmembrane region" description="Helical" evidence="1">
    <location>
        <begin position="220"/>
        <end position="238"/>
    </location>
</feature>
<sequence>MNDKKGLISYISYKDVLIILGIWYLMLSLNMISKGVNLDYTVLNNFFHFLFIISGRFLSFSFIVFYITSLYPISFADLGIHLKNPLRQLRISSSTSIALIILVIIFINIPLTLTMEKAFSPLIKVNSPEVFVTSILPLLLLIIANLVIALSEQLILVNIFYKLFSKTLFNKFISIIMSSLLYSFLLLNFDPGRILINFLAAAISLFIYSKTESILTSSFFIASYYSIYIIYIFGWNYIGF</sequence>
<feature type="transmembrane region" description="Helical" evidence="1">
    <location>
        <begin position="7"/>
        <end position="26"/>
    </location>
</feature>
<protein>
    <recommendedName>
        <fullName evidence="2">CAAX prenyl protease 2/Lysostaphin resistance protein A-like domain-containing protein</fullName>
    </recommendedName>
</protein>
<keyword evidence="1" id="KW-0812">Transmembrane</keyword>
<dbReference type="GO" id="GO:0080120">
    <property type="term" value="P:CAAX-box protein maturation"/>
    <property type="evidence" value="ECO:0007669"/>
    <property type="project" value="UniProtKB-ARBA"/>
</dbReference>
<dbReference type="AlphaFoldDB" id="A0A8A7KBN0"/>
<feature type="transmembrane region" description="Helical" evidence="1">
    <location>
        <begin position="191"/>
        <end position="208"/>
    </location>
</feature>
<keyword evidence="4" id="KW-1185">Reference proteome</keyword>
<gene>
    <name evidence="3" type="ORF">GM661_15465</name>
</gene>
<dbReference type="RefSeq" id="WP_230867646.1">
    <property type="nucleotide sequence ID" value="NZ_CP046640.1"/>
</dbReference>
<evidence type="ECO:0000259" key="2">
    <source>
        <dbReference type="Pfam" id="PF02517"/>
    </source>
</evidence>
<feature type="transmembrane region" description="Helical" evidence="1">
    <location>
        <begin position="168"/>
        <end position="185"/>
    </location>
</feature>
<keyword evidence="1" id="KW-0472">Membrane</keyword>
<dbReference type="GO" id="GO:0004175">
    <property type="term" value="F:endopeptidase activity"/>
    <property type="evidence" value="ECO:0007669"/>
    <property type="project" value="UniProtKB-ARBA"/>
</dbReference>
<organism evidence="3 4">
    <name type="scientific">Iocasia fonsfrigidae</name>
    <dbReference type="NCBI Taxonomy" id="2682810"/>
    <lineage>
        <taxon>Bacteria</taxon>
        <taxon>Bacillati</taxon>
        <taxon>Bacillota</taxon>
        <taxon>Clostridia</taxon>
        <taxon>Halanaerobiales</taxon>
        <taxon>Halanaerobiaceae</taxon>
        <taxon>Iocasia</taxon>
    </lineage>
</organism>
<dbReference type="Pfam" id="PF02517">
    <property type="entry name" value="Rce1-like"/>
    <property type="match status" value="1"/>
</dbReference>
<evidence type="ECO:0000313" key="3">
    <source>
        <dbReference type="EMBL" id="QTL99253.1"/>
    </source>
</evidence>
<accession>A0A8A7KBN0</accession>
<keyword evidence="1" id="KW-1133">Transmembrane helix</keyword>
<feature type="transmembrane region" description="Helical" evidence="1">
    <location>
        <begin position="46"/>
        <end position="68"/>
    </location>
</feature>
<feature type="transmembrane region" description="Helical" evidence="1">
    <location>
        <begin position="89"/>
        <end position="111"/>
    </location>
</feature>
<dbReference type="KEGG" id="ifn:GM661_15465"/>
<proteinExistence type="predicted"/>